<comment type="caution">
    <text evidence="2">The sequence shown here is derived from an EMBL/GenBank/DDBJ whole genome shotgun (WGS) entry which is preliminary data.</text>
</comment>
<name>A0A8S4EUC0_PLUXY</name>
<organism evidence="2 3">
    <name type="scientific">Plutella xylostella</name>
    <name type="common">Diamondback moth</name>
    <name type="synonym">Plutella maculipennis</name>
    <dbReference type="NCBI Taxonomy" id="51655"/>
    <lineage>
        <taxon>Eukaryota</taxon>
        <taxon>Metazoa</taxon>
        <taxon>Ecdysozoa</taxon>
        <taxon>Arthropoda</taxon>
        <taxon>Hexapoda</taxon>
        <taxon>Insecta</taxon>
        <taxon>Pterygota</taxon>
        <taxon>Neoptera</taxon>
        <taxon>Endopterygota</taxon>
        <taxon>Lepidoptera</taxon>
        <taxon>Glossata</taxon>
        <taxon>Ditrysia</taxon>
        <taxon>Yponomeutoidea</taxon>
        <taxon>Plutellidae</taxon>
        <taxon>Plutella</taxon>
    </lineage>
</organism>
<protein>
    <submittedName>
        <fullName evidence="2">(diamondback moth) hypothetical protein</fullName>
    </submittedName>
</protein>
<dbReference type="Proteomes" id="UP000653454">
    <property type="component" value="Unassembled WGS sequence"/>
</dbReference>
<evidence type="ECO:0000313" key="3">
    <source>
        <dbReference type="Proteomes" id="UP000653454"/>
    </source>
</evidence>
<feature type="compositionally biased region" description="Basic and acidic residues" evidence="1">
    <location>
        <begin position="33"/>
        <end position="57"/>
    </location>
</feature>
<accession>A0A8S4EUC0</accession>
<evidence type="ECO:0000313" key="2">
    <source>
        <dbReference type="EMBL" id="CAG9119485.1"/>
    </source>
</evidence>
<dbReference type="EMBL" id="CAJHNJ030000022">
    <property type="protein sequence ID" value="CAG9119485.1"/>
    <property type="molecule type" value="Genomic_DNA"/>
</dbReference>
<feature type="region of interest" description="Disordered" evidence="1">
    <location>
        <begin position="31"/>
        <end position="57"/>
    </location>
</feature>
<proteinExistence type="predicted"/>
<reference evidence="2" key="1">
    <citation type="submission" date="2020-11" db="EMBL/GenBank/DDBJ databases">
        <authorList>
            <person name="Whiteford S."/>
        </authorList>
    </citation>
    <scope>NUCLEOTIDE SEQUENCE</scope>
</reference>
<gene>
    <name evidence="2" type="ORF">PLXY2_LOCUS6749</name>
</gene>
<dbReference type="AlphaFoldDB" id="A0A8S4EUC0"/>
<sequence>MIMCNLICEWLSPDALSTLIRILKFKVPPAAGDLRRQHHPPDRGFRHEGRVPEDRAVRRARRHLCRPDEGRPLILQSTS</sequence>
<keyword evidence="3" id="KW-1185">Reference proteome</keyword>
<evidence type="ECO:0000256" key="1">
    <source>
        <dbReference type="SAM" id="MobiDB-lite"/>
    </source>
</evidence>